<evidence type="ECO:0000313" key="2">
    <source>
        <dbReference type="Proteomes" id="UP000821845"/>
    </source>
</evidence>
<reference evidence="1" key="1">
    <citation type="submission" date="2020-05" db="EMBL/GenBank/DDBJ databases">
        <title>Large-scale comparative analyses of tick genomes elucidate their genetic diversity and vector capacities.</title>
        <authorList>
            <person name="Jia N."/>
            <person name="Wang J."/>
            <person name="Shi W."/>
            <person name="Du L."/>
            <person name="Sun Y."/>
            <person name="Zhan W."/>
            <person name="Jiang J."/>
            <person name="Wang Q."/>
            <person name="Zhang B."/>
            <person name="Ji P."/>
            <person name="Sakyi L.B."/>
            <person name="Cui X."/>
            <person name="Yuan T."/>
            <person name="Jiang B."/>
            <person name="Yang W."/>
            <person name="Lam T.T.-Y."/>
            <person name="Chang Q."/>
            <person name="Ding S."/>
            <person name="Wang X."/>
            <person name="Zhu J."/>
            <person name="Ruan X."/>
            <person name="Zhao L."/>
            <person name="Wei J."/>
            <person name="Que T."/>
            <person name="Du C."/>
            <person name="Cheng J."/>
            <person name="Dai P."/>
            <person name="Han X."/>
            <person name="Huang E."/>
            <person name="Gao Y."/>
            <person name="Liu J."/>
            <person name="Shao H."/>
            <person name="Ye R."/>
            <person name="Li L."/>
            <person name="Wei W."/>
            <person name="Wang X."/>
            <person name="Wang C."/>
            <person name="Yang T."/>
            <person name="Huo Q."/>
            <person name="Li W."/>
            <person name="Guo W."/>
            <person name="Chen H."/>
            <person name="Zhou L."/>
            <person name="Ni X."/>
            <person name="Tian J."/>
            <person name="Zhou Y."/>
            <person name="Sheng Y."/>
            <person name="Liu T."/>
            <person name="Pan Y."/>
            <person name="Xia L."/>
            <person name="Li J."/>
            <person name="Zhao F."/>
            <person name="Cao W."/>
        </authorList>
    </citation>
    <scope>NUCLEOTIDE SEQUENCE</scope>
    <source>
        <strain evidence="1">Hyas-2018</strain>
    </source>
</reference>
<accession>A0ACB7T3G1</accession>
<name>A0ACB7T3G1_HYAAI</name>
<gene>
    <name evidence="1" type="ORF">HPB50_018695</name>
</gene>
<dbReference type="EMBL" id="CM023491">
    <property type="protein sequence ID" value="KAH6941470.1"/>
    <property type="molecule type" value="Genomic_DNA"/>
</dbReference>
<organism evidence="1 2">
    <name type="scientific">Hyalomma asiaticum</name>
    <name type="common">Tick</name>
    <dbReference type="NCBI Taxonomy" id="266040"/>
    <lineage>
        <taxon>Eukaryota</taxon>
        <taxon>Metazoa</taxon>
        <taxon>Ecdysozoa</taxon>
        <taxon>Arthropoda</taxon>
        <taxon>Chelicerata</taxon>
        <taxon>Arachnida</taxon>
        <taxon>Acari</taxon>
        <taxon>Parasitiformes</taxon>
        <taxon>Ixodida</taxon>
        <taxon>Ixodoidea</taxon>
        <taxon>Ixodidae</taxon>
        <taxon>Hyalomminae</taxon>
        <taxon>Hyalomma</taxon>
    </lineage>
</organism>
<protein>
    <submittedName>
        <fullName evidence="1">Uncharacterized protein</fullName>
    </submittedName>
</protein>
<proteinExistence type="predicted"/>
<sequence>MREPLRYAVVRRYWRLQEEYLPTLIPLQYCSAIAVHGYAINAASGEIVWKYPTAKRYLDALATLKSRRQLLHRNSSIKVYFTLGGAREDSANFSFVAAHDVPRSQLAQSVKREVHDTTKPWGEQLVDYHSTQGVNVDWNYPGDPCNQGTITSSLFLRLIHELKSYSVDVMISVPPVKSRMRGYSLDLVAPETFRAPAAQLGAPVLGAIQWNYHTRQPGRTSYASVCLERPVIRSRSHPQCLIVARQYGSQNVHVATFADEQAMLERMNRTYSDQMAMAPVAVYDIDLDDFTGMCGNGMSPLIRAVAIGHA</sequence>
<comment type="caution">
    <text evidence="1">The sequence shown here is derived from an EMBL/GenBank/DDBJ whole genome shotgun (WGS) entry which is preliminary data.</text>
</comment>
<dbReference type="Proteomes" id="UP000821845">
    <property type="component" value="Chromosome 11"/>
</dbReference>
<keyword evidence="2" id="KW-1185">Reference proteome</keyword>
<evidence type="ECO:0000313" key="1">
    <source>
        <dbReference type="EMBL" id="KAH6941470.1"/>
    </source>
</evidence>